<dbReference type="PROSITE" id="PS50262">
    <property type="entry name" value="G_PROTEIN_RECEP_F1_2"/>
    <property type="match status" value="2"/>
</dbReference>
<keyword evidence="8" id="KW-0807">Transducer</keyword>
<keyword evidence="7" id="KW-0675">Receptor</keyword>
<evidence type="ECO:0000256" key="3">
    <source>
        <dbReference type="ARBA" id="ARBA00022692"/>
    </source>
</evidence>
<organism>
    <name type="scientific">Branchiostoma floridae</name>
    <name type="common">Florida lancelet</name>
    <name type="synonym">Amphioxus</name>
    <dbReference type="NCBI Taxonomy" id="7739"/>
    <lineage>
        <taxon>Eukaryota</taxon>
        <taxon>Metazoa</taxon>
        <taxon>Chordata</taxon>
        <taxon>Cephalochordata</taxon>
        <taxon>Leptocardii</taxon>
        <taxon>Amphioxiformes</taxon>
        <taxon>Branchiostomatidae</taxon>
        <taxon>Branchiostoma</taxon>
    </lineage>
</organism>
<dbReference type="SUPFAM" id="SSF81321">
    <property type="entry name" value="Family A G protein-coupled receptor-like"/>
    <property type="match status" value="1"/>
</dbReference>
<name>C3ZGB0_BRAFL</name>
<evidence type="ECO:0000256" key="2">
    <source>
        <dbReference type="ARBA" id="ARBA00022475"/>
    </source>
</evidence>
<sequence length="438" mass="47252">MADAVDVVRCLFCSTGMAANLLIVSIVARYPAMRTACNVYVANLAVADFSFCLLALIQSIIAIQSTNSEALYLQLLEDFCSNVWNEMNFTVTTRNVTNHTGSYMIGENCTGQLERVTIFDAYCFEDELNSTSTTRNDFLFGYVLPSCIIIPLYARILLKVRQSSRLTVRETRSDHQAFLMVFVVTVVFLINWLPFHIISLLIHMFVAREKYDTIGVALSFAVLNSVANPFLYALLGRNFRDKVKKMLCCKQWWWKSKRWIPKGEASPETTLTIHAIDTTGYDNDQSLATGGAKEGHATGGTGQARATWTMQAQATDRTEQTQAKGGTGQVQATDETEQAQPADRTEQGQATGGTGQTQATGGAGQAQASGGAGQAHTTGGTEQAQASGGAGQAQSTDRTGQPQSTGGTEQARTTGGTEQAQATGGTGQVQPTDRKEQA</sequence>
<dbReference type="GO" id="GO:0004930">
    <property type="term" value="F:G protein-coupled receptor activity"/>
    <property type="evidence" value="ECO:0007669"/>
    <property type="project" value="UniProtKB-KW"/>
</dbReference>
<feature type="transmembrane region" description="Helical" evidence="10">
    <location>
        <begin position="40"/>
        <end position="63"/>
    </location>
</feature>
<dbReference type="CDD" id="cd00637">
    <property type="entry name" value="7tm_classA_rhodopsin-like"/>
    <property type="match status" value="1"/>
</dbReference>
<feature type="compositionally biased region" description="Polar residues" evidence="9">
    <location>
        <begin position="304"/>
        <end position="333"/>
    </location>
</feature>
<dbReference type="InterPro" id="IPR017452">
    <property type="entry name" value="GPCR_Rhodpsn_7TM"/>
</dbReference>
<keyword evidence="5" id="KW-0297">G-protein coupled receptor</keyword>
<keyword evidence="4 10" id="KW-1133">Transmembrane helix</keyword>
<feature type="transmembrane region" description="Helical" evidence="10">
    <location>
        <begin position="6"/>
        <end position="28"/>
    </location>
</feature>
<evidence type="ECO:0000256" key="9">
    <source>
        <dbReference type="SAM" id="MobiDB-lite"/>
    </source>
</evidence>
<evidence type="ECO:0000256" key="10">
    <source>
        <dbReference type="SAM" id="Phobius"/>
    </source>
</evidence>
<dbReference type="PRINTS" id="PR00237">
    <property type="entry name" value="GPCRRHODOPSN"/>
</dbReference>
<proteinExistence type="predicted"/>
<feature type="transmembrane region" description="Helical" evidence="10">
    <location>
        <begin position="178"/>
        <end position="202"/>
    </location>
</feature>
<evidence type="ECO:0000256" key="5">
    <source>
        <dbReference type="ARBA" id="ARBA00023040"/>
    </source>
</evidence>
<feature type="transmembrane region" description="Helical" evidence="10">
    <location>
        <begin position="138"/>
        <end position="158"/>
    </location>
</feature>
<dbReference type="Gene3D" id="1.20.1070.10">
    <property type="entry name" value="Rhodopsin 7-helix transmembrane proteins"/>
    <property type="match status" value="2"/>
</dbReference>
<evidence type="ECO:0000256" key="8">
    <source>
        <dbReference type="ARBA" id="ARBA00023224"/>
    </source>
</evidence>
<protein>
    <recommendedName>
        <fullName evidence="11">G-protein coupled receptors family 1 profile domain-containing protein</fullName>
    </recommendedName>
</protein>
<feature type="domain" description="G-protein coupled receptors family 1 profile" evidence="11">
    <location>
        <begin position="123"/>
        <end position="232"/>
    </location>
</feature>
<evidence type="ECO:0000259" key="11">
    <source>
        <dbReference type="PROSITE" id="PS50262"/>
    </source>
</evidence>
<accession>C3ZGB0</accession>
<evidence type="ECO:0000256" key="7">
    <source>
        <dbReference type="ARBA" id="ARBA00023170"/>
    </source>
</evidence>
<evidence type="ECO:0000256" key="1">
    <source>
        <dbReference type="ARBA" id="ARBA00004651"/>
    </source>
</evidence>
<evidence type="ECO:0000313" key="12">
    <source>
        <dbReference type="EMBL" id="EEN48431.1"/>
    </source>
</evidence>
<feature type="region of interest" description="Disordered" evidence="9">
    <location>
        <begin position="285"/>
        <end position="438"/>
    </location>
</feature>
<dbReference type="AlphaFoldDB" id="C3ZGB0"/>
<feature type="compositionally biased region" description="Low complexity" evidence="9">
    <location>
        <begin position="356"/>
        <end position="396"/>
    </location>
</feature>
<evidence type="ECO:0000256" key="6">
    <source>
        <dbReference type="ARBA" id="ARBA00023136"/>
    </source>
</evidence>
<keyword evidence="6 10" id="KW-0472">Membrane</keyword>
<dbReference type="PANTHER" id="PTHR24229">
    <property type="entry name" value="NEUROPEPTIDES RECEPTOR"/>
    <property type="match status" value="1"/>
</dbReference>
<evidence type="ECO:0000256" key="4">
    <source>
        <dbReference type="ARBA" id="ARBA00022989"/>
    </source>
</evidence>
<feature type="compositionally biased region" description="Polar residues" evidence="9">
    <location>
        <begin position="397"/>
        <end position="408"/>
    </location>
</feature>
<comment type="subcellular location">
    <subcellularLocation>
        <location evidence="1">Cell membrane</location>
        <topology evidence="1">Multi-pass membrane protein</topology>
    </subcellularLocation>
</comment>
<feature type="transmembrane region" description="Helical" evidence="10">
    <location>
        <begin position="214"/>
        <end position="235"/>
    </location>
</feature>
<keyword evidence="2" id="KW-1003">Cell membrane</keyword>
<feature type="compositionally biased region" description="Low complexity" evidence="9">
    <location>
        <begin position="410"/>
        <end position="423"/>
    </location>
</feature>
<dbReference type="FunCoup" id="C3ZGB0">
    <property type="interactions" value="85"/>
</dbReference>
<dbReference type="eggNOG" id="KOG3656">
    <property type="taxonomic scope" value="Eukaryota"/>
</dbReference>
<reference evidence="12" key="1">
    <citation type="journal article" date="2008" name="Nature">
        <title>The amphioxus genome and the evolution of the chordate karyotype.</title>
        <authorList>
            <consortium name="US DOE Joint Genome Institute (JGI-PGF)"/>
            <person name="Putnam N.H."/>
            <person name="Butts T."/>
            <person name="Ferrier D.E.K."/>
            <person name="Furlong R.F."/>
            <person name="Hellsten U."/>
            <person name="Kawashima T."/>
            <person name="Robinson-Rechavi M."/>
            <person name="Shoguchi E."/>
            <person name="Terry A."/>
            <person name="Yu J.-K."/>
            <person name="Benito-Gutierrez E.L."/>
            <person name="Dubchak I."/>
            <person name="Garcia-Fernandez J."/>
            <person name="Gibson-Brown J.J."/>
            <person name="Grigoriev I.V."/>
            <person name="Horton A.C."/>
            <person name="de Jong P.J."/>
            <person name="Jurka J."/>
            <person name="Kapitonov V.V."/>
            <person name="Kohara Y."/>
            <person name="Kuroki Y."/>
            <person name="Lindquist E."/>
            <person name="Lucas S."/>
            <person name="Osoegawa K."/>
            <person name="Pennacchio L.A."/>
            <person name="Salamov A.A."/>
            <person name="Satou Y."/>
            <person name="Sauka-Spengler T."/>
            <person name="Schmutz J."/>
            <person name="Shin-I T."/>
            <person name="Toyoda A."/>
            <person name="Bronner-Fraser M."/>
            <person name="Fujiyama A."/>
            <person name="Holland L.Z."/>
            <person name="Holland P.W.H."/>
            <person name="Satoh N."/>
            <person name="Rokhsar D.S."/>
        </authorList>
    </citation>
    <scope>NUCLEOTIDE SEQUENCE [LARGE SCALE GENOMIC DNA]</scope>
    <source>
        <strain evidence="12">S238N-H82</strain>
        <tissue evidence="12">Testes</tissue>
    </source>
</reference>
<dbReference type="Pfam" id="PF00001">
    <property type="entry name" value="7tm_1"/>
    <property type="match status" value="1"/>
</dbReference>
<dbReference type="GO" id="GO:0005886">
    <property type="term" value="C:plasma membrane"/>
    <property type="evidence" value="ECO:0007669"/>
    <property type="project" value="UniProtKB-SubCell"/>
</dbReference>
<dbReference type="PANTHER" id="PTHR24229:SF112">
    <property type="entry name" value="CHEMOKINE-LIKE RECEPTOR 1"/>
    <property type="match status" value="1"/>
</dbReference>
<gene>
    <name evidence="12" type="ORF">BRAFLDRAFT_67286</name>
</gene>
<keyword evidence="3 10" id="KW-0812">Transmembrane</keyword>
<dbReference type="InParanoid" id="C3ZGB0"/>
<dbReference type="EMBL" id="GG666617">
    <property type="protein sequence ID" value="EEN48431.1"/>
    <property type="molecule type" value="Genomic_DNA"/>
</dbReference>
<dbReference type="InterPro" id="IPR000276">
    <property type="entry name" value="GPCR_Rhodpsn"/>
</dbReference>
<feature type="domain" description="G-protein coupled receptors family 1 profile" evidence="11">
    <location>
        <begin position="19"/>
        <end position="56"/>
    </location>
</feature>